<evidence type="ECO:0000313" key="4">
    <source>
        <dbReference type="EMBL" id="RAR72675.1"/>
    </source>
</evidence>
<keyword evidence="3" id="KW-0812">Transmembrane</keyword>
<evidence type="ECO:0008006" key="6">
    <source>
        <dbReference type="Google" id="ProtNLM"/>
    </source>
</evidence>
<dbReference type="GO" id="GO:0042597">
    <property type="term" value="C:periplasmic space"/>
    <property type="evidence" value="ECO:0007669"/>
    <property type="project" value="UniProtKB-SubCell"/>
</dbReference>
<accession>A0A328YIV3</accession>
<evidence type="ECO:0000256" key="2">
    <source>
        <dbReference type="SAM" id="MobiDB-lite"/>
    </source>
</evidence>
<keyword evidence="5" id="KW-1185">Reference proteome</keyword>
<dbReference type="Gene3D" id="2.60.40.420">
    <property type="entry name" value="Cupredoxins - blue copper proteins"/>
    <property type="match status" value="1"/>
</dbReference>
<keyword evidence="3" id="KW-0472">Membrane</keyword>
<dbReference type="InterPro" id="IPR008972">
    <property type="entry name" value="Cupredoxin"/>
</dbReference>
<dbReference type="EMBL" id="QLTA01000080">
    <property type="protein sequence ID" value="RAR72675.1"/>
    <property type="molecule type" value="Genomic_DNA"/>
</dbReference>
<dbReference type="AlphaFoldDB" id="A0A328YIV3"/>
<proteinExistence type="predicted"/>
<sequence length="247" mass="25680">MKTDLHAPALRGVAAPPRGRFSPRGGPALTKALLALALPLLGGWAAAGGLSVSVLDKDGKPVQDAVVVVVPAAPGGTPRVPLPKQATIHQEKMQFIPAVTLVATGARVQFLNDDAWDHHVRSSPAGLGQFNAANAGFELRLEGKTEGRPPKGVDVVLDKAGALGATLLGCFIHGSMRGYIYASDSPWAAKTAADGTAAFEDLPDGPAQVKVWQADQLVDLPPQQVAIGPAPARSVMQLSVIPRRRRG</sequence>
<keyword evidence="3" id="KW-1133">Transmembrane helix</keyword>
<feature type="transmembrane region" description="Helical" evidence="3">
    <location>
        <begin position="32"/>
        <end position="55"/>
    </location>
</feature>
<evidence type="ECO:0000256" key="3">
    <source>
        <dbReference type="SAM" id="Phobius"/>
    </source>
</evidence>
<reference evidence="4 5" key="1">
    <citation type="submission" date="2018-06" db="EMBL/GenBank/DDBJ databases">
        <title>Genomic Encyclopedia of Archaeal and Bacterial Type Strains, Phase II (KMG-II): from individual species to whole genera.</title>
        <authorList>
            <person name="Goeker M."/>
        </authorList>
    </citation>
    <scope>NUCLEOTIDE SEQUENCE [LARGE SCALE GENOMIC DNA]</scope>
    <source>
        <strain evidence="4 5">CFPB 3232</strain>
    </source>
</reference>
<protein>
    <recommendedName>
        <fullName evidence="6">Plastocyanin</fullName>
    </recommendedName>
</protein>
<gene>
    <name evidence="4" type="ORF">AX018_108010</name>
</gene>
<feature type="region of interest" description="Disordered" evidence="2">
    <location>
        <begin position="1"/>
        <end position="22"/>
    </location>
</feature>
<dbReference type="SUPFAM" id="SSF49503">
    <property type="entry name" value="Cupredoxins"/>
    <property type="match status" value="1"/>
</dbReference>
<organism evidence="4 5">
    <name type="scientific">Paracidovorax anthurii</name>
    <dbReference type="NCBI Taxonomy" id="78229"/>
    <lineage>
        <taxon>Bacteria</taxon>
        <taxon>Pseudomonadati</taxon>
        <taxon>Pseudomonadota</taxon>
        <taxon>Betaproteobacteria</taxon>
        <taxon>Burkholderiales</taxon>
        <taxon>Comamonadaceae</taxon>
        <taxon>Paracidovorax</taxon>
    </lineage>
</organism>
<evidence type="ECO:0000256" key="1">
    <source>
        <dbReference type="ARBA" id="ARBA00004418"/>
    </source>
</evidence>
<comment type="subcellular location">
    <subcellularLocation>
        <location evidence="1">Periplasm</location>
    </subcellularLocation>
</comment>
<dbReference type="Proteomes" id="UP000248856">
    <property type="component" value="Unassembled WGS sequence"/>
</dbReference>
<evidence type="ECO:0000313" key="5">
    <source>
        <dbReference type="Proteomes" id="UP000248856"/>
    </source>
</evidence>
<comment type="caution">
    <text evidence="4">The sequence shown here is derived from an EMBL/GenBank/DDBJ whole genome shotgun (WGS) entry which is preliminary data.</text>
</comment>
<name>A0A328YIV3_9BURK</name>
<dbReference type="RefSeq" id="WP_245951810.1">
    <property type="nucleotide sequence ID" value="NZ_CBCSGC010000133.1"/>
</dbReference>